<dbReference type="RefSeq" id="WP_057865493.1">
    <property type="nucleotide sequence ID" value="NZ_AZEY01000090.1"/>
</dbReference>
<comment type="caution">
    <text evidence="2">The sequence shown here is derived from an EMBL/GenBank/DDBJ whole genome shotgun (WGS) entry which is preliminary data.</text>
</comment>
<sequence>MQNLDHKMTELLSQTTTHTGILIQLNGETIFEKNANQIFPSASLIKLAILNAVIELRPDLKQNIRIDPNRLAGGAGILQLMTRSTWTLQDLLALMISVSDNAASNVIIDHFGMDTINEYLVNHQFEGTRLNRYLMDTNALQTGRDNLTSAVEAVRLLQTALKHSTLVSSWFANQQSRYKLPGNFDELTDQVTVFNKTGEGVQIDHDVARFVYNNNVVDVALLTSKFKRRMDALRLFNQIGQLIFDFIISKP</sequence>
<dbReference type="InterPro" id="IPR000871">
    <property type="entry name" value="Beta-lactam_class-A"/>
</dbReference>
<proteinExistence type="predicted"/>
<organism evidence="2 3">
    <name type="scientific">Lentilactobacillus diolivorans DSM 14421</name>
    <dbReference type="NCBI Taxonomy" id="1423739"/>
    <lineage>
        <taxon>Bacteria</taxon>
        <taxon>Bacillati</taxon>
        <taxon>Bacillota</taxon>
        <taxon>Bacilli</taxon>
        <taxon>Lactobacillales</taxon>
        <taxon>Lactobacillaceae</taxon>
        <taxon>Lentilactobacillus</taxon>
    </lineage>
</organism>
<dbReference type="GO" id="GO:0008800">
    <property type="term" value="F:beta-lactamase activity"/>
    <property type="evidence" value="ECO:0007669"/>
    <property type="project" value="InterPro"/>
</dbReference>
<evidence type="ECO:0000259" key="1">
    <source>
        <dbReference type="Pfam" id="PF13354"/>
    </source>
</evidence>
<dbReference type="InterPro" id="IPR045155">
    <property type="entry name" value="Beta-lactam_cat"/>
</dbReference>
<dbReference type="PATRIC" id="fig|1423739.3.peg.1100"/>
<dbReference type="GO" id="GO:0030655">
    <property type="term" value="P:beta-lactam antibiotic catabolic process"/>
    <property type="evidence" value="ECO:0007669"/>
    <property type="project" value="InterPro"/>
</dbReference>
<dbReference type="EMBL" id="AZEY01000090">
    <property type="protein sequence ID" value="KRL64539.1"/>
    <property type="molecule type" value="Genomic_DNA"/>
</dbReference>
<protein>
    <recommendedName>
        <fullName evidence="1">Beta-lactamase class A catalytic domain-containing protein</fullName>
    </recommendedName>
</protein>
<dbReference type="SUPFAM" id="SSF56601">
    <property type="entry name" value="beta-lactamase/transpeptidase-like"/>
    <property type="match status" value="1"/>
</dbReference>
<reference evidence="2 3" key="1">
    <citation type="journal article" date="2015" name="Genome Announc.">
        <title>Expanding the biotechnology potential of lactobacilli through comparative genomics of 213 strains and associated genera.</title>
        <authorList>
            <person name="Sun Z."/>
            <person name="Harris H.M."/>
            <person name="McCann A."/>
            <person name="Guo C."/>
            <person name="Argimon S."/>
            <person name="Zhang W."/>
            <person name="Yang X."/>
            <person name="Jeffery I.B."/>
            <person name="Cooney J.C."/>
            <person name="Kagawa T.F."/>
            <person name="Liu W."/>
            <person name="Song Y."/>
            <person name="Salvetti E."/>
            <person name="Wrobel A."/>
            <person name="Rasinkangas P."/>
            <person name="Parkhill J."/>
            <person name="Rea M.C."/>
            <person name="O'Sullivan O."/>
            <person name="Ritari J."/>
            <person name="Douillard F.P."/>
            <person name="Paul Ross R."/>
            <person name="Yang R."/>
            <person name="Briner A.E."/>
            <person name="Felis G.E."/>
            <person name="de Vos W.M."/>
            <person name="Barrangou R."/>
            <person name="Klaenhammer T.R."/>
            <person name="Caufield P.W."/>
            <person name="Cui Y."/>
            <person name="Zhang H."/>
            <person name="O'Toole P.W."/>
        </authorList>
    </citation>
    <scope>NUCLEOTIDE SEQUENCE [LARGE SCALE GENOMIC DNA]</scope>
    <source>
        <strain evidence="2 3">DSM 14421</strain>
    </source>
</reference>
<name>A0A0R1SHY5_9LACO</name>
<dbReference type="STRING" id="1423739.FC85_GL001049"/>
<evidence type="ECO:0000313" key="3">
    <source>
        <dbReference type="Proteomes" id="UP000052013"/>
    </source>
</evidence>
<dbReference type="InterPro" id="IPR012338">
    <property type="entry name" value="Beta-lactam/transpept-like"/>
</dbReference>
<dbReference type="Gene3D" id="3.40.710.10">
    <property type="entry name" value="DD-peptidase/beta-lactamase superfamily"/>
    <property type="match status" value="1"/>
</dbReference>
<dbReference type="AlphaFoldDB" id="A0A0R1SHY5"/>
<dbReference type="PANTHER" id="PTHR35333:SF3">
    <property type="entry name" value="BETA-LACTAMASE-TYPE TRANSPEPTIDASE FOLD CONTAINING PROTEIN"/>
    <property type="match status" value="1"/>
</dbReference>
<dbReference type="Proteomes" id="UP000052013">
    <property type="component" value="Unassembled WGS sequence"/>
</dbReference>
<dbReference type="PANTHER" id="PTHR35333">
    <property type="entry name" value="BETA-LACTAMASE"/>
    <property type="match status" value="1"/>
</dbReference>
<feature type="domain" description="Beta-lactamase class A catalytic" evidence="1">
    <location>
        <begin position="25"/>
        <end position="215"/>
    </location>
</feature>
<dbReference type="GO" id="GO:0046677">
    <property type="term" value="P:response to antibiotic"/>
    <property type="evidence" value="ECO:0007669"/>
    <property type="project" value="InterPro"/>
</dbReference>
<gene>
    <name evidence="2" type="ORF">FC85_GL001049</name>
</gene>
<dbReference type="Pfam" id="PF13354">
    <property type="entry name" value="Beta-lactamase2"/>
    <property type="match status" value="1"/>
</dbReference>
<evidence type="ECO:0000313" key="2">
    <source>
        <dbReference type="EMBL" id="KRL64539.1"/>
    </source>
</evidence>
<accession>A0A0R1SHY5</accession>